<evidence type="ECO:0000256" key="13">
    <source>
        <dbReference type="PIRSR" id="PIRSR001461-3"/>
    </source>
</evidence>
<feature type="active site" description="Proton acceptor" evidence="11">
    <location>
        <position position="73"/>
    </location>
</feature>
<evidence type="ECO:0000256" key="4">
    <source>
        <dbReference type="ARBA" id="ARBA00001947"/>
    </source>
</evidence>
<keyword evidence="9 10" id="KW-0413">Isomerase</keyword>
<dbReference type="InterPro" id="IPR011060">
    <property type="entry name" value="RibuloseP-bd_barrel"/>
</dbReference>
<dbReference type="FunFam" id="3.20.20.70:FF:000171">
    <property type="entry name" value="Ribulose-phosphate 3-epimerase"/>
    <property type="match status" value="1"/>
</dbReference>
<dbReference type="Gene3D" id="3.20.20.70">
    <property type="entry name" value="Aldolase class I"/>
    <property type="match status" value="1"/>
</dbReference>
<reference evidence="14" key="1">
    <citation type="submission" date="2021-01" db="EMBL/GenBank/DDBJ databases">
        <authorList>
            <person name="Corre E."/>
            <person name="Pelletier E."/>
            <person name="Niang G."/>
            <person name="Scheremetjew M."/>
            <person name="Finn R."/>
            <person name="Kale V."/>
            <person name="Holt S."/>
            <person name="Cochrane G."/>
            <person name="Meng A."/>
            <person name="Brown T."/>
            <person name="Cohen L."/>
        </authorList>
    </citation>
    <scope>NUCLEOTIDE SEQUENCE</scope>
    <source>
        <strain evidence="14">RCC1871</strain>
    </source>
</reference>
<dbReference type="HAMAP" id="MF_02227">
    <property type="entry name" value="RPE"/>
    <property type="match status" value="1"/>
</dbReference>
<dbReference type="GO" id="GO:0004750">
    <property type="term" value="F:D-ribulose-phosphate 3-epimerase activity"/>
    <property type="evidence" value="ECO:0007669"/>
    <property type="project" value="UniProtKB-EC"/>
</dbReference>
<dbReference type="EMBL" id="HBHZ01007085">
    <property type="protein sequence ID" value="CAE0192380.1"/>
    <property type="molecule type" value="Transcribed_RNA"/>
</dbReference>
<dbReference type="PROSITE" id="PS01085">
    <property type="entry name" value="RIBUL_P_3_EPIMER_1"/>
    <property type="match status" value="1"/>
</dbReference>
<dbReference type="InterPro" id="IPR000056">
    <property type="entry name" value="Ribul_P_3_epim-like"/>
</dbReference>
<dbReference type="InterPro" id="IPR013785">
    <property type="entry name" value="Aldolase_TIM"/>
</dbReference>
<proteinExistence type="inferred from homology"/>
<comment type="cofactor">
    <cofactor evidence="2">
        <name>Mn(2+)</name>
        <dbReference type="ChEBI" id="CHEBI:29035"/>
    </cofactor>
</comment>
<feature type="binding site" evidence="13">
    <location>
        <position position="222"/>
    </location>
    <ligand>
        <name>substrate</name>
    </ligand>
</feature>
<evidence type="ECO:0000256" key="8">
    <source>
        <dbReference type="ARBA" id="ARBA00022723"/>
    </source>
</evidence>
<keyword evidence="10" id="KW-0119">Carbohydrate metabolism</keyword>
<dbReference type="PIRSF" id="PIRSF001461">
    <property type="entry name" value="RPE"/>
    <property type="match status" value="1"/>
</dbReference>
<organism evidence="14">
    <name type="scientific">Chloropicon roscoffensis</name>
    <dbReference type="NCBI Taxonomy" id="1461544"/>
    <lineage>
        <taxon>Eukaryota</taxon>
        <taxon>Viridiplantae</taxon>
        <taxon>Chlorophyta</taxon>
        <taxon>Chloropicophyceae</taxon>
        <taxon>Chloropicales</taxon>
        <taxon>Chloropicaceae</taxon>
        <taxon>Chloropicon</taxon>
    </lineage>
</organism>
<feature type="active site" description="Proton donor" evidence="11">
    <location>
        <position position="220"/>
    </location>
</feature>
<feature type="binding site" evidence="12">
    <location>
        <position position="105"/>
    </location>
    <ligand>
        <name>a divalent metal cation</name>
        <dbReference type="ChEBI" id="CHEBI:60240"/>
    </ligand>
</feature>
<feature type="binding site" evidence="13">
    <location>
        <position position="105"/>
    </location>
    <ligand>
        <name>substrate</name>
    </ligand>
</feature>
<evidence type="ECO:0000256" key="3">
    <source>
        <dbReference type="ARBA" id="ARBA00001941"/>
    </source>
</evidence>
<dbReference type="SUPFAM" id="SSF51366">
    <property type="entry name" value="Ribulose-phoshate binding barrel"/>
    <property type="match status" value="1"/>
</dbReference>
<comment type="cofactor">
    <cofactor evidence="3">
        <name>Co(2+)</name>
        <dbReference type="ChEBI" id="CHEBI:48828"/>
    </cofactor>
</comment>
<keyword evidence="12" id="KW-0862">Zinc</keyword>
<dbReference type="EC" id="5.1.3.1" evidence="7 10"/>
<evidence type="ECO:0000313" key="14">
    <source>
        <dbReference type="EMBL" id="CAE0192380.1"/>
    </source>
</evidence>
<dbReference type="GO" id="GO:0046872">
    <property type="term" value="F:metal ion binding"/>
    <property type="evidence" value="ECO:0007669"/>
    <property type="project" value="UniProtKB-KW"/>
</dbReference>
<feature type="binding site" evidence="12">
    <location>
        <position position="71"/>
    </location>
    <ligand>
        <name>a divalent metal cation</name>
        <dbReference type="ChEBI" id="CHEBI:60240"/>
    </ligand>
</feature>
<keyword evidence="8 12" id="KW-0479">Metal-binding</keyword>
<evidence type="ECO:0000256" key="6">
    <source>
        <dbReference type="ARBA" id="ARBA00009541"/>
    </source>
</evidence>
<feature type="binding site" evidence="13">
    <location>
        <position position="46"/>
    </location>
    <ligand>
        <name>substrate</name>
    </ligand>
</feature>
<feature type="binding site" evidence="12">
    <location>
        <position position="220"/>
    </location>
    <ligand>
        <name>a divalent metal cation</name>
        <dbReference type="ChEBI" id="CHEBI:60240"/>
    </ligand>
</feature>
<feature type="binding site" evidence="13">
    <location>
        <begin position="191"/>
        <end position="194"/>
    </location>
    <ligand>
        <name>substrate</name>
    </ligand>
</feature>
<evidence type="ECO:0000256" key="7">
    <source>
        <dbReference type="ARBA" id="ARBA00013188"/>
    </source>
</evidence>
<evidence type="ECO:0000256" key="10">
    <source>
        <dbReference type="PIRNR" id="PIRNR001461"/>
    </source>
</evidence>
<comment type="cofactor">
    <cofactor evidence="4">
        <name>Zn(2+)</name>
        <dbReference type="ChEBI" id="CHEBI:29105"/>
    </cofactor>
</comment>
<feature type="binding site" evidence="12">
    <location>
        <position position="73"/>
    </location>
    <ligand>
        <name>a divalent metal cation</name>
        <dbReference type="ChEBI" id="CHEBI:60240"/>
    </ligand>
</feature>
<dbReference type="AlphaFoldDB" id="A0A7S3CEA9"/>
<feature type="binding site" evidence="13">
    <location>
        <begin position="242"/>
        <end position="243"/>
    </location>
    <ligand>
        <name>substrate</name>
    </ligand>
</feature>
<evidence type="ECO:0000256" key="12">
    <source>
        <dbReference type="PIRSR" id="PIRSR001461-2"/>
    </source>
</evidence>
<dbReference type="GO" id="GO:0005975">
    <property type="term" value="P:carbohydrate metabolic process"/>
    <property type="evidence" value="ECO:0007669"/>
    <property type="project" value="InterPro"/>
</dbReference>
<protein>
    <recommendedName>
        <fullName evidence="7 10">Ribulose-phosphate 3-epimerase</fullName>
        <ecNumber evidence="7 10">5.1.3.1</ecNumber>
    </recommendedName>
</protein>
<dbReference type="NCBIfam" id="NF004076">
    <property type="entry name" value="PRK05581.1-4"/>
    <property type="match status" value="1"/>
</dbReference>
<dbReference type="CDD" id="cd00429">
    <property type="entry name" value="RPE"/>
    <property type="match status" value="1"/>
</dbReference>
<evidence type="ECO:0000256" key="2">
    <source>
        <dbReference type="ARBA" id="ARBA00001936"/>
    </source>
</evidence>
<evidence type="ECO:0000256" key="9">
    <source>
        <dbReference type="ARBA" id="ARBA00023235"/>
    </source>
</evidence>
<comment type="catalytic activity">
    <reaction evidence="1 10">
        <text>D-ribulose 5-phosphate = D-xylulose 5-phosphate</text>
        <dbReference type="Rhea" id="RHEA:13677"/>
        <dbReference type="ChEBI" id="CHEBI:57737"/>
        <dbReference type="ChEBI" id="CHEBI:58121"/>
        <dbReference type="EC" id="5.1.3.1"/>
    </reaction>
</comment>
<keyword evidence="12" id="KW-0464">Manganese</keyword>
<dbReference type="NCBIfam" id="TIGR01163">
    <property type="entry name" value="rpe"/>
    <property type="match status" value="1"/>
</dbReference>
<accession>A0A7S3CEA9</accession>
<evidence type="ECO:0000256" key="5">
    <source>
        <dbReference type="ARBA" id="ARBA00001954"/>
    </source>
</evidence>
<comment type="similarity">
    <text evidence="6 10">Belongs to the ribulose-phosphate 3-epimerase family.</text>
</comment>
<keyword evidence="12" id="KW-0170">Cobalt</keyword>
<dbReference type="InterPro" id="IPR026019">
    <property type="entry name" value="Ribul_P_3_epim"/>
</dbReference>
<comment type="cofactor">
    <cofactor evidence="5">
        <name>Fe(2+)</name>
        <dbReference type="ChEBI" id="CHEBI:29033"/>
    </cofactor>
</comment>
<evidence type="ECO:0000256" key="11">
    <source>
        <dbReference type="PIRSR" id="PIRSR001461-1"/>
    </source>
</evidence>
<dbReference type="Pfam" id="PF00834">
    <property type="entry name" value="Ribul_P_3_epim"/>
    <property type="match status" value="1"/>
</dbReference>
<dbReference type="GO" id="GO:0006098">
    <property type="term" value="P:pentose-phosphate shunt"/>
    <property type="evidence" value="ECO:0007669"/>
    <property type="project" value="InterPro"/>
</dbReference>
<dbReference type="PANTHER" id="PTHR11749">
    <property type="entry name" value="RIBULOSE-5-PHOSPHATE-3-EPIMERASE"/>
    <property type="match status" value="1"/>
</dbReference>
<sequence>MPYRSARAPNAASARGLIDCPAGGRGATKKMGSAMTDRPACKISPSILSSDFARLAEESQRMLACGADWLHVDVMDGHFVPNLTLGAPIVKSLRKNLPDAFLDCHLMVSNPKQWVPDFAKAGASLYSFHLECLMDDGSSEDQAKEVDSLIDLIKESGMKVGIAIKPKTPAEWVLRFLPKLDMVLVLTVEPGFGGQKFMQDVVGKCAVVRAASKDVDIQVDGGLSPSTIDAAAAVGANVIVAGSAIFGSDKPQDVIGALRKSVEDHAAKQ</sequence>
<name>A0A7S3CEA9_9CHLO</name>
<gene>
    <name evidence="14" type="ORF">CROS1456_LOCUS5470</name>
</gene>
<evidence type="ECO:0000256" key="1">
    <source>
        <dbReference type="ARBA" id="ARBA00001782"/>
    </source>
</evidence>
<comment type="cofactor">
    <cofactor evidence="12">
        <name>a divalent metal cation</name>
        <dbReference type="ChEBI" id="CHEBI:60240"/>
    </cofactor>
    <text evidence="12">Binds 1 divalent metal cation per subunit.</text>
</comment>